<dbReference type="EMBL" id="JAIVGD010000023">
    <property type="protein sequence ID" value="KAH0744571.1"/>
    <property type="molecule type" value="Genomic_DNA"/>
</dbReference>
<dbReference type="InterPro" id="IPR021109">
    <property type="entry name" value="Peptidase_aspartic_dom_sf"/>
</dbReference>
<dbReference type="Gene3D" id="2.40.70.10">
    <property type="entry name" value="Acid Proteases"/>
    <property type="match status" value="2"/>
</dbReference>
<dbReference type="PANTHER" id="PTHR13683:SF850">
    <property type="entry name" value="PEPTIDASE A1 DOMAIN-CONTAINING PROTEIN"/>
    <property type="match status" value="1"/>
</dbReference>
<evidence type="ECO:0000313" key="4">
    <source>
        <dbReference type="Proteomes" id="UP000826656"/>
    </source>
</evidence>
<dbReference type="InterPro" id="IPR032799">
    <property type="entry name" value="TAXi_C"/>
</dbReference>
<comment type="caution">
    <text evidence="3">The sequence shown here is derived from an EMBL/GenBank/DDBJ whole genome shotgun (WGS) entry which is preliminary data.</text>
</comment>
<dbReference type="SUPFAM" id="SSF50630">
    <property type="entry name" value="Acid proteases"/>
    <property type="match status" value="1"/>
</dbReference>
<accession>A0ABQ7UE25</accession>
<dbReference type="InterPro" id="IPR001461">
    <property type="entry name" value="Aspartic_peptidase_A1"/>
</dbReference>
<proteinExistence type="inferred from homology"/>
<evidence type="ECO:0000313" key="3">
    <source>
        <dbReference type="EMBL" id="KAH0744571.1"/>
    </source>
</evidence>
<evidence type="ECO:0000259" key="2">
    <source>
        <dbReference type="PROSITE" id="PS51767"/>
    </source>
</evidence>
<dbReference type="PANTHER" id="PTHR13683">
    <property type="entry name" value="ASPARTYL PROTEASES"/>
    <property type="match status" value="1"/>
</dbReference>
<dbReference type="Proteomes" id="UP000826656">
    <property type="component" value="Unassembled WGS sequence"/>
</dbReference>
<keyword evidence="4" id="KW-1185">Reference proteome</keyword>
<dbReference type="PROSITE" id="PS51767">
    <property type="entry name" value="PEPTIDASE_A1"/>
    <property type="match status" value="1"/>
</dbReference>
<dbReference type="InterPro" id="IPR033121">
    <property type="entry name" value="PEPTIDASE_A1"/>
</dbReference>
<reference evidence="3 4" key="1">
    <citation type="journal article" date="2021" name="bioRxiv">
        <title>Chromosome-scale and haplotype-resolved genome assembly of a tetraploid potato cultivar.</title>
        <authorList>
            <person name="Sun H."/>
            <person name="Jiao W.-B."/>
            <person name="Krause K."/>
            <person name="Campoy J.A."/>
            <person name="Goel M."/>
            <person name="Folz-Donahue K."/>
            <person name="Kukat C."/>
            <person name="Huettel B."/>
            <person name="Schneeberger K."/>
        </authorList>
    </citation>
    <scope>NUCLEOTIDE SEQUENCE [LARGE SCALE GENOMIC DNA]</scope>
    <source>
        <strain evidence="3">SolTubOtavaFocal</strain>
        <tissue evidence="3">Leaves</tissue>
    </source>
</reference>
<gene>
    <name evidence="3" type="ORF">KY290_032564</name>
</gene>
<feature type="domain" description="Peptidase A1" evidence="2">
    <location>
        <begin position="65"/>
        <end position="371"/>
    </location>
</feature>
<comment type="similarity">
    <text evidence="1">Belongs to the peptidase A1 family.</text>
</comment>
<organism evidence="3 4">
    <name type="scientific">Solanum tuberosum</name>
    <name type="common">Potato</name>
    <dbReference type="NCBI Taxonomy" id="4113"/>
    <lineage>
        <taxon>Eukaryota</taxon>
        <taxon>Viridiplantae</taxon>
        <taxon>Streptophyta</taxon>
        <taxon>Embryophyta</taxon>
        <taxon>Tracheophyta</taxon>
        <taxon>Spermatophyta</taxon>
        <taxon>Magnoliopsida</taxon>
        <taxon>eudicotyledons</taxon>
        <taxon>Gunneridae</taxon>
        <taxon>Pentapetalae</taxon>
        <taxon>asterids</taxon>
        <taxon>lamiids</taxon>
        <taxon>Solanales</taxon>
        <taxon>Solanaceae</taxon>
        <taxon>Solanoideae</taxon>
        <taxon>Solaneae</taxon>
        <taxon>Solanum</taxon>
    </lineage>
</organism>
<evidence type="ECO:0000256" key="1">
    <source>
        <dbReference type="ARBA" id="ARBA00007447"/>
    </source>
</evidence>
<protein>
    <recommendedName>
        <fullName evidence="2">Peptidase A1 domain-containing protein</fullName>
    </recommendedName>
</protein>
<name>A0ABQ7UE25_SOLTU</name>
<dbReference type="InterPro" id="IPR032861">
    <property type="entry name" value="TAXi_N"/>
</dbReference>
<dbReference type="Pfam" id="PF14543">
    <property type="entry name" value="TAXi_N"/>
    <property type="match status" value="1"/>
</dbReference>
<sequence length="378" mass="42525">MSFDITKLVDPPMPSYTFALYSRDLFEKSKFKDYDSLLENKIARSQARAKHLAWILESGNVTRPHESKRDNGNVPKTTSVQFLNAEYIATFNLGTDDHKFKSSYENTCVYDYNYEDGGRTKGWIAEDVITFVLDQKTERILFGCGRDQTSGKPFDGDFSGIAGLGRRRAGGYSLPSQFGADIMAICLPDFFTTGKSTISFHTSPFKKKTSAKLLPNPALPLFYFVNLFKVFINDKEVPLPRNIGNDMNSRYFVDTGATFSFLPKGIYKVFRDTFRKEAGFPLYKSPPSQFDTCYKADPGVAPDFPTVKMYFGQQKPENLLFLAERLVVVHQQGLFCLAFMSWKNPVTIIGSYQLQGVGLTFDTATDTLSFDIDACGAD</sequence>
<dbReference type="Pfam" id="PF14541">
    <property type="entry name" value="TAXi_C"/>
    <property type="match status" value="1"/>
</dbReference>